<evidence type="ECO:0000313" key="3">
    <source>
        <dbReference type="EMBL" id="QTD45063.1"/>
    </source>
</evidence>
<dbReference type="NCBIfam" id="TIGR04174">
    <property type="entry name" value="IPTL_CTERM"/>
    <property type="match status" value="1"/>
</dbReference>
<dbReference type="AlphaFoldDB" id="A0A975H2P1"/>
<feature type="chain" id="PRO_5037156400" evidence="1">
    <location>
        <begin position="19"/>
        <end position="478"/>
    </location>
</feature>
<keyword evidence="1" id="KW-0732">Signal</keyword>
<dbReference type="EMBL" id="CP071796">
    <property type="protein sequence ID" value="QTD45063.1"/>
    <property type="molecule type" value="Genomic_DNA"/>
</dbReference>
<evidence type="ECO:0000313" key="4">
    <source>
        <dbReference type="Proteomes" id="UP000663903"/>
    </source>
</evidence>
<feature type="signal peptide" evidence="1">
    <location>
        <begin position="1"/>
        <end position="18"/>
    </location>
</feature>
<accession>A0A975H2P1</accession>
<keyword evidence="4" id="KW-1185">Reference proteome</keyword>
<dbReference type="KEGG" id="otd:J1M35_18865"/>
<sequence length="478" mass="48757">MVALLGGAFLFIVGQAQAQVPLPTCASSESFYISRYNPPGISEINQLDLTTSPVGDSNKVPASSPGTIAMGMGADGFIYAMSADDSNHNNMNLWRYGDGSKVDLGAVTGIAQPGSNFNAADIDLGSATATYGGDLIVGFYRRDYDSNGNTFGQKLFRVNTQTRVATEIALDQKIPAEIAGDFVVAGGTVYGISFNRNYSGGAIPSPRSIPWTVNLSTGAVTLGAPQTFGNLGSVTVRGFPFPVSLPMGIPYGGAALLPDGKLAFYFNGTPAYIVGGATLAAMSARVQVFDPVTFLTAGAPISTHDVNGSGSADGASCRPPPEVKLACDPPVLVDAPRNESTCTFRLVRAGTDLPYAAPPGGVAIQFALADAFATSVASERYSTGCASPIAVAAGASSATCTVIAKANTTPGDGNGTVTLTLRPGTGYIVPAGTQPAVVTINNDDLPPATAIPTLDIWALATLAGLLGGVGLAARRRCP</sequence>
<reference evidence="3" key="1">
    <citation type="submission" date="2021-03" db="EMBL/GenBank/DDBJ databases">
        <title>Ottowia sp. 27C isolated from the cloaca of a Giant Asian pond turtle (Heosemys grandis).</title>
        <authorList>
            <person name="Spergser J."/>
            <person name="Busse H.-J."/>
        </authorList>
    </citation>
    <scope>NUCLEOTIDE SEQUENCE</scope>
    <source>
        <strain evidence="3">27C</strain>
    </source>
</reference>
<dbReference type="Proteomes" id="UP000663903">
    <property type="component" value="Chromosome"/>
</dbReference>
<name>A0A975H2P1_9BURK</name>
<feature type="domain" description="IPTL-CTERM protein sorting" evidence="2">
    <location>
        <begin position="449"/>
        <end position="476"/>
    </location>
</feature>
<organism evidence="3 4">
    <name type="scientific">Ottowia testudinis</name>
    <dbReference type="NCBI Taxonomy" id="2816950"/>
    <lineage>
        <taxon>Bacteria</taxon>
        <taxon>Pseudomonadati</taxon>
        <taxon>Pseudomonadota</taxon>
        <taxon>Betaproteobacteria</taxon>
        <taxon>Burkholderiales</taxon>
        <taxon>Comamonadaceae</taxon>
        <taxon>Ottowia</taxon>
    </lineage>
</organism>
<dbReference type="Pfam" id="PF18203">
    <property type="entry name" value="IPTL-CTERM"/>
    <property type="match status" value="1"/>
</dbReference>
<dbReference type="InterPro" id="IPR026442">
    <property type="entry name" value="IPTL_CTERM"/>
</dbReference>
<evidence type="ECO:0000256" key="1">
    <source>
        <dbReference type="SAM" id="SignalP"/>
    </source>
</evidence>
<gene>
    <name evidence="3" type="ORF">J1M35_18865</name>
</gene>
<proteinExistence type="predicted"/>
<evidence type="ECO:0000259" key="2">
    <source>
        <dbReference type="Pfam" id="PF18203"/>
    </source>
</evidence>
<dbReference type="RefSeq" id="WP_208008815.1">
    <property type="nucleotide sequence ID" value="NZ_CP071796.1"/>
</dbReference>
<protein>
    <submittedName>
        <fullName evidence="3">IPTL-CTERM sorting domain-containing protein</fullName>
    </submittedName>
</protein>